<reference evidence="1" key="1">
    <citation type="submission" date="2022-08" db="EMBL/GenBank/DDBJ databases">
        <authorList>
            <consortium name="DOE Joint Genome Institute"/>
            <person name="Min B."/>
            <person name="Riley R."/>
            <person name="Sierra-Patev S."/>
            <person name="Naranjo-Ortiz M."/>
            <person name="Looney B."/>
            <person name="Konkel Z."/>
            <person name="Slot J.C."/>
            <person name="Sakamoto Y."/>
            <person name="Steenwyk J.L."/>
            <person name="Rokas A."/>
            <person name="Carro J."/>
            <person name="Camarero S."/>
            <person name="Ferreira P."/>
            <person name="Molpeceres G."/>
            <person name="Ruiz-Duenas F.J."/>
            <person name="Serrano A."/>
            <person name="Henrissat B."/>
            <person name="Drula E."/>
            <person name="Hughes K.W."/>
            <person name="Mata J.L."/>
            <person name="Ishikawa N.K."/>
            <person name="Vargas-Isla R."/>
            <person name="Ushijima S."/>
            <person name="Smith C.A."/>
            <person name="Ahrendt S."/>
            <person name="Andreopoulos W."/>
            <person name="He G."/>
            <person name="Labutti K."/>
            <person name="Lipzen A."/>
            <person name="Ng V."/>
            <person name="Sandor L."/>
            <person name="Barry K."/>
            <person name="Martinez A.T."/>
            <person name="Xiao Y."/>
            <person name="Gibbons J.G."/>
            <person name="Terashima K."/>
            <person name="Hibbett D.S."/>
            <person name="Grigoriev I.V."/>
        </authorList>
    </citation>
    <scope>NUCLEOTIDE SEQUENCE</scope>
    <source>
        <strain evidence="1">TFB9207</strain>
    </source>
</reference>
<evidence type="ECO:0000313" key="1">
    <source>
        <dbReference type="EMBL" id="KAJ3831772.1"/>
    </source>
</evidence>
<protein>
    <submittedName>
        <fullName evidence="1">Uncharacterized protein</fullName>
    </submittedName>
</protein>
<accession>A0AA38NW98</accession>
<dbReference type="AlphaFoldDB" id="A0AA38NW98"/>
<organism evidence="1 2">
    <name type="scientific">Lentinula raphanica</name>
    <dbReference type="NCBI Taxonomy" id="153919"/>
    <lineage>
        <taxon>Eukaryota</taxon>
        <taxon>Fungi</taxon>
        <taxon>Dikarya</taxon>
        <taxon>Basidiomycota</taxon>
        <taxon>Agaricomycotina</taxon>
        <taxon>Agaricomycetes</taxon>
        <taxon>Agaricomycetidae</taxon>
        <taxon>Agaricales</taxon>
        <taxon>Marasmiineae</taxon>
        <taxon>Omphalotaceae</taxon>
        <taxon>Lentinula</taxon>
    </lineage>
</organism>
<feature type="non-terminal residue" evidence="1">
    <location>
        <position position="84"/>
    </location>
</feature>
<dbReference type="EMBL" id="MU807245">
    <property type="protein sequence ID" value="KAJ3831772.1"/>
    <property type="molecule type" value="Genomic_DNA"/>
</dbReference>
<name>A0AA38NW98_9AGAR</name>
<evidence type="ECO:0000313" key="2">
    <source>
        <dbReference type="Proteomes" id="UP001163846"/>
    </source>
</evidence>
<sequence>QQRYVTFSMHLLELLKIAERSLEIAGQRSPALPRWLEGNVGNEFLIANDFEVLCIAYRFQVEQFLWKLNLVHNFTTGQPHGADK</sequence>
<gene>
    <name evidence="1" type="ORF">F5878DRAFT_521235</name>
</gene>
<feature type="non-terminal residue" evidence="1">
    <location>
        <position position="1"/>
    </location>
</feature>
<dbReference type="Proteomes" id="UP001163846">
    <property type="component" value="Unassembled WGS sequence"/>
</dbReference>
<proteinExistence type="predicted"/>
<keyword evidence="2" id="KW-1185">Reference proteome</keyword>
<comment type="caution">
    <text evidence="1">The sequence shown here is derived from an EMBL/GenBank/DDBJ whole genome shotgun (WGS) entry which is preliminary data.</text>
</comment>